<dbReference type="GO" id="GO:0051123">
    <property type="term" value="P:RNA polymerase II preinitiation complex assembly"/>
    <property type="evidence" value="ECO:0007669"/>
    <property type="project" value="TreeGrafter"/>
</dbReference>
<dbReference type="PROSITE" id="PS50014">
    <property type="entry name" value="BROMODOMAIN_2"/>
    <property type="match status" value="1"/>
</dbReference>
<feature type="compositionally biased region" description="Basic and acidic residues" evidence="3">
    <location>
        <begin position="288"/>
        <end position="311"/>
    </location>
</feature>
<dbReference type="PANTHER" id="PTHR13900">
    <property type="entry name" value="TRANSCRIPTION INITIATION FACTOR TFIID"/>
    <property type="match status" value="1"/>
</dbReference>
<evidence type="ECO:0000256" key="1">
    <source>
        <dbReference type="ARBA" id="ARBA00023117"/>
    </source>
</evidence>
<evidence type="ECO:0000313" key="5">
    <source>
        <dbReference type="EMBL" id="SPD25132.1"/>
    </source>
</evidence>
<dbReference type="InterPro" id="IPR036427">
    <property type="entry name" value="Bromodomain-like_sf"/>
</dbReference>
<evidence type="ECO:0000256" key="3">
    <source>
        <dbReference type="SAM" id="MobiDB-lite"/>
    </source>
</evidence>
<feature type="domain" description="Bromo" evidence="4">
    <location>
        <begin position="385"/>
        <end position="455"/>
    </location>
</feature>
<dbReference type="PANTHER" id="PTHR13900:SF0">
    <property type="entry name" value="TRANSCRIPTION INITIATION FACTOR TFIID SUBUNIT 1"/>
    <property type="match status" value="1"/>
</dbReference>
<dbReference type="Pfam" id="PF00439">
    <property type="entry name" value="Bromodomain"/>
    <property type="match status" value="1"/>
</dbReference>
<dbReference type="InterPro" id="IPR040240">
    <property type="entry name" value="TAF1"/>
</dbReference>
<evidence type="ECO:0000256" key="2">
    <source>
        <dbReference type="PROSITE-ProRule" id="PRU00035"/>
    </source>
</evidence>
<feature type="region of interest" description="Disordered" evidence="3">
    <location>
        <begin position="223"/>
        <end position="245"/>
    </location>
</feature>
<dbReference type="GO" id="GO:0016251">
    <property type="term" value="F:RNA polymerase II general transcription initiation factor activity"/>
    <property type="evidence" value="ECO:0007669"/>
    <property type="project" value="InterPro"/>
</dbReference>
<name>A0A2N9IJT7_FAGSY</name>
<organism evidence="5">
    <name type="scientific">Fagus sylvatica</name>
    <name type="common">Beechnut</name>
    <dbReference type="NCBI Taxonomy" id="28930"/>
    <lineage>
        <taxon>Eukaryota</taxon>
        <taxon>Viridiplantae</taxon>
        <taxon>Streptophyta</taxon>
        <taxon>Embryophyta</taxon>
        <taxon>Tracheophyta</taxon>
        <taxon>Spermatophyta</taxon>
        <taxon>Magnoliopsida</taxon>
        <taxon>eudicotyledons</taxon>
        <taxon>Gunneridae</taxon>
        <taxon>Pentapetalae</taxon>
        <taxon>rosids</taxon>
        <taxon>fabids</taxon>
        <taxon>Fagales</taxon>
        <taxon>Fagaceae</taxon>
        <taxon>Fagus</taxon>
    </lineage>
</organism>
<gene>
    <name evidence="5" type="ORF">FSB_LOCUS53014</name>
</gene>
<feature type="compositionally biased region" description="Basic and acidic residues" evidence="3">
    <location>
        <begin position="228"/>
        <end position="245"/>
    </location>
</feature>
<feature type="region of interest" description="Disordered" evidence="3">
    <location>
        <begin position="268"/>
        <end position="314"/>
    </location>
</feature>
<protein>
    <recommendedName>
        <fullName evidence="4">Bromo domain-containing protein</fullName>
    </recommendedName>
</protein>
<reference evidence="5" key="1">
    <citation type="submission" date="2018-02" db="EMBL/GenBank/DDBJ databases">
        <authorList>
            <person name="Cohen D.B."/>
            <person name="Kent A.D."/>
        </authorList>
    </citation>
    <scope>NUCLEOTIDE SEQUENCE</scope>
</reference>
<dbReference type="PRINTS" id="PR00503">
    <property type="entry name" value="BROMODOMAIN"/>
</dbReference>
<dbReference type="InterPro" id="IPR001487">
    <property type="entry name" value="Bromodomain"/>
</dbReference>
<dbReference type="PROSITE" id="PS00633">
    <property type="entry name" value="BROMODOMAIN_1"/>
    <property type="match status" value="1"/>
</dbReference>
<sequence length="488" mass="56130">MIVYLFYDQLGHMRTNKNCPKYGEDLEAHLETADLEKASIKLKSMDPSSQSQQKIQTKKLISKSATKIAVVEAPEGEKSSLKAKVLPVKFKCGSIDKLSDNISVEAAPSSDQPVTPNPETGKSAVKLNKIIIPNKMKLEDAETPKPSVIIRPPANTSRDQLEFHKRSIVIRPPAETDREQPQKKIIIKRPREIIDVDQVSQDGSTSFEYRKTKRIVELSNIAKHGKQERKTLAEESTKRKARDDGRWWEGQEKLVEIEIKKYEAAIRSEREEEERQRAKKKKKKKRPEIREEYLEDPRTRRNDKRVPERERNAKRRPVVELGKFGAEYAPPTKRRKGGEGVNEVEKRKWIRVGMKARGGVGDDGGAELGVGLANILERLVETLKDRYEVSYLFLKPVSKKEAPDYHDVINRPMDLSTIKEKVRKMEYKSREDFRHDVWQITFNAHRYNDGRNPGIPPLADQLLELCDYLLIENDESLTEAEAGIEYKE</sequence>
<proteinExistence type="predicted"/>
<dbReference type="GO" id="GO:0005669">
    <property type="term" value="C:transcription factor TFIID complex"/>
    <property type="evidence" value="ECO:0007669"/>
    <property type="project" value="InterPro"/>
</dbReference>
<dbReference type="GO" id="GO:0004402">
    <property type="term" value="F:histone acetyltransferase activity"/>
    <property type="evidence" value="ECO:0007669"/>
    <property type="project" value="InterPro"/>
</dbReference>
<dbReference type="GO" id="GO:0017025">
    <property type="term" value="F:TBP-class protein binding"/>
    <property type="evidence" value="ECO:0007669"/>
    <property type="project" value="InterPro"/>
</dbReference>
<keyword evidence="1 2" id="KW-0103">Bromodomain</keyword>
<dbReference type="EMBL" id="OIVN01006104">
    <property type="protein sequence ID" value="SPD25132.1"/>
    <property type="molecule type" value="Genomic_DNA"/>
</dbReference>
<dbReference type="Gene3D" id="1.20.920.10">
    <property type="entry name" value="Bromodomain-like"/>
    <property type="match status" value="1"/>
</dbReference>
<evidence type="ECO:0000259" key="4">
    <source>
        <dbReference type="PROSITE" id="PS50014"/>
    </source>
</evidence>
<feature type="compositionally biased region" description="Basic residues" evidence="3">
    <location>
        <begin position="277"/>
        <end position="287"/>
    </location>
</feature>
<dbReference type="AlphaFoldDB" id="A0A2N9IJT7"/>
<dbReference type="InterPro" id="IPR018359">
    <property type="entry name" value="Bromodomain_CS"/>
</dbReference>
<dbReference type="SUPFAM" id="SSF47370">
    <property type="entry name" value="Bromodomain"/>
    <property type="match status" value="1"/>
</dbReference>
<dbReference type="SMART" id="SM00297">
    <property type="entry name" value="BROMO"/>
    <property type="match status" value="1"/>
</dbReference>
<accession>A0A2N9IJT7</accession>